<feature type="region of interest" description="Disordered" evidence="2">
    <location>
        <begin position="190"/>
        <end position="214"/>
    </location>
</feature>
<feature type="compositionally biased region" description="Polar residues" evidence="2">
    <location>
        <begin position="1"/>
        <end position="12"/>
    </location>
</feature>
<evidence type="ECO:0000256" key="1">
    <source>
        <dbReference type="ARBA" id="ARBA00034127"/>
    </source>
</evidence>
<organism evidence="3 4">
    <name type="scientific">Phakopsora pachyrhizi</name>
    <name type="common">Asian soybean rust disease fungus</name>
    <dbReference type="NCBI Taxonomy" id="170000"/>
    <lineage>
        <taxon>Eukaryota</taxon>
        <taxon>Fungi</taxon>
        <taxon>Dikarya</taxon>
        <taxon>Basidiomycota</taxon>
        <taxon>Pucciniomycotina</taxon>
        <taxon>Pucciniomycetes</taxon>
        <taxon>Pucciniales</taxon>
        <taxon>Phakopsoraceae</taxon>
        <taxon>Phakopsora</taxon>
    </lineage>
</organism>
<evidence type="ECO:0000313" key="3">
    <source>
        <dbReference type="EMBL" id="CAH7672074.1"/>
    </source>
</evidence>
<dbReference type="InterPro" id="IPR021346">
    <property type="entry name" value="Tma16"/>
</dbReference>
<dbReference type="Proteomes" id="UP001153365">
    <property type="component" value="Unassembled WGS sequence"/>
</dbReference>
<dbReference type="GO" id="GO:0005634">
    <property type="term" value="C:nucleus"/>
    <property type="evidence" value="ECO:0007669"/>
    <property type="project" value="TreeGrafter"/>
</dbReference>
<accession>A0AAV0ATP6</accession>
<dbReference type="AlphaFoldDB" id="A0AAV0ATP6"/>
<name>A0AAV0ATP6_PHAPC</name>
<gene>
    <name evidence="3" type="ORF">PPACK8108_LOCUS6856</name>
</gene>
<sequence>MPNNRVKTSKALQSKKGKAALSKLHPHSRRAKQLTRVGLRCDKLSHEKKERRKIENSKVNRLLWFSLSLDPDLSSISLPELHKLLELYLNRNTDQLESERSERRTGRPKSMIQERIELELERESEEYSTGFVLPDLTSPQNVFLLRQWAEVHSGDPSFMPRIRLIRIFRDTPDKIIEEQKGAADSITLVSSSADQDQSMNQPLETIDQTKSFSS</sequence>
<reference evidence="3" key="1">
    <citation type="submission" date="2022-06" db="EMBL/GenBank/DDBJ databases">
        <authorList>
            <consortium name="SYNGENTA / RWTH Aachen University"/>
        </authorList>
    </citation>
    <scope>NUCLEOTIDE SEQUENCE</scope>
</reference>
<evidence type="ECO:0000313" key="4">
    <source>
        <dbReference type="Proteomes" id="UP001153365"/>
    </source>
</evidence>
<feature type="compositionally biased region" description="Basic residues" evidence="2">
    <location>
        <begin position="13"/>
        <end position="33"/>
    </location>
</feature>
<comment type="similarity">
    <text evidence="1">Belongs to the TMA16 family.</text>
</comment>
<feature type="region of interest" description="Disordered" evidence="2">
    <location>
        <begin position="1"/>
        <end position="35"/>
    </location>
</feature>
<protein>
    <recommendedName>
        <fullName evidence="5">Translation machinery-associated protein 16</fullName>
    </recommendedName>
</protein>
<dbReference type="EMBL" id="CALTRL010001316">
    <property type="protein sequence ID" value="CAH7672074.1"/>
    <property type="molecule type" value="Genomic_DNA"/>
</dbReference>
<proteinExistence type="inferred from homology"/>
<dbReference type="InterPro" id="IPR038356">
    <property type="entry name" value="Tma16_sf"/>
</dbReference>
<dbReference type="Gene3D" id="1.20.1440.170">
    <property type="entry name" value="Translation machinery-associated protein 16-like"/>
    <property type="match status" value="1"/>
</dbReference>
<keyword evidence="4" id="KW-1185">Reference proteome</keyword>
<evidence type="ECO:0000256" key="2">
    <source>
        <dbReference type="SAM" id="MobiDB-lite"/>
    </source>
</evidence>
<dbReference type="PANTHER" id="PTHR13349">
    <property type="entry name" value="TRANSLATION MACHINERY-ASSOCIATED PROTEIN 16"/>
    <property type="match status" value="1"/>
</dbReference>
<dbReference type="Pfam" id="PF11176">
    <property type="entry name" value="Tma16"/>
    <property type="match status" value="1"/>
</dbReference>
<comment type="caution">
    <text evidence="3">The sequence shown here is derived from an EMBL/GenBank/DDBJ whole genome shotgun (WGS) entry which is preliminary data.</text>
</comment>
<evidence type="ECO:0008006" key="5">
    <source>
        <dbReference type="Google" id="ProtNLM"/>
    </source>
</evidence>
<dbReference type="PANTHER" id="PTHR13349:SF2">
    <property type="entry name" value="TRANSLATION MACHINERY-ASSOCIATED PROTEIN 16"/>
    <property type="match status" value="1"/>
</dbReference>